<sequence>MPKSSRKTSIRQARHQKTVVPALITTPANVIAAASQQTDQDVLSEISQDEDEDEANEDGTSDVEVLREQAEENEGIERGGEDTNDEREDGPTSDEIMEQLIAEGIIGRPDSRAGSEEHEEEPRFEDINDIDWGDDLNAPALLSTPSPPPQSPGGDHAQQSSVDRTPATLEAIEDTLLMMRSVFQVMRAQQIEVANLQRWSDKIRKESIELQEMTKMEDAKGKRLFQWIMMYDAQDPDEVGHHEGRPTRPLKRRRKDGDLKEKDVGWSFKEIFGVPGKSELFDAKVKRRVGSAREGYEVDDFDEDVGIEATHMERSEEI</sequence>
<protein>
    <submittedName>
        <fullName evidence="2">Uncharacterized protein</fullName>
    </submittedName>
</protein>
<dbReference type="EMBL" id="MU157970">
    <property type="protein sequence ID" value="KAF9521958.1"/>
    <property type="molecule type" value="Genomic_DNA"/>
</dbReference>
<name>A0A9P6JI90_9AGAR</name>
<evidence type="ECO:0000256" key="1">
    <source>
        <dbReference type="SAM" id="MobiDB-lite"/>
    </source>
</evidence>
<keyword evidence="3" id="KW-1185">Reference proteome</keyword>
<comment type="caution">
    <text evidence="2">The sequence shown here is derived from an EMBL/GenBank/DDBJ whole genome shotgun (WGS) entry which is preliminary data.</text>
</comment>
<feature type="compositionally biased region" description="Acidic residues" evidence="1">
    <location>
        <begin position="47"/>
        <end position="61"/>
    </location>
</feature>
<feature type="compositionally biased region" description="Acidic residues" evidence="1">
    <location>
        <begin position="82"/>
        <end position="97"/>
    </location>
</feature>
<evidence type="ECO:0000313" key="3">
    <source>
        <dbReference type="Proteomes" id="UP000807306"/>
    </source>
</evidence>
<feature type="region of interest" description="Disordered" evidence="1">
    <location>
        <begin position="236"/>
        <end position="256"/>
    </location>
</feature>
<evidence type="ECO:0000313" key="2">
    <source>
        <dbReference type="EMBL" id="KAF9521958.1"/>
    </source>
</evidence>
<feature type="compositionally biased region" description="Basic and acidic residues" evidence="1">
    <location>
        <begin position="64"/>
        <end position="81"/>
    </location>
</feature>
<reference evidence="2" key="1">
    <citation type="submission" date="2020-11" db="EMBL/GenBank/DDBJ databases">
        <authorList>
            <consortium name="DOE Joint Genome Institute"/>
            <person name="Ahrendt S."/>
            <person name="Riley R."/>
            <person name="Andreopoulos W."/>
            <person name="Labutti K."/>
            <person name="Pangilinan J."/>
            <person name="Ruiz-Duenas F.J."/>
            <person name="Barrasa J.M."/>
            <person name="Sanchez-Garcia M."/>
            <person name="Camarero S."/>
            <person name="Miyauchi S."/>
            <person name="Serrano A."/>
            <person name="Linde D."/>
            <person name="Babiker R."/>
            <person name="Drula E."/>
            <person name="Ayuso-Fernandez I."/>
            <person name="Pacheco R."/>
            <person name="Padilla G."/>
            <person name="Ferreira P."/>
            <person name="Barriuso J."/>
            <person name="Kellner H."/>
            <person name="Castanera R."/>
            <person name="Alfaro M."/>
            <person name="Ramirez L."/>
            <person name="Pisabarro A.G."/>
            <person name="Kuo A."/>
            <person name="Tritt A."/>
            <person name="Lipzen A."/>
            <person name="He G."/>
            <person name="Yan M."/>
            <person name="Ng V."/>
            <person name="Cullen D."/>
            <person name="Martin F."/>
            <person name="Rosso M.-N."/>
            <person name="Henrissat B."/>
            <person name="Hibbett D."/>
            <person name="Martinez A.T."/>
            <person name="Grigoriev I.V."/>
        </authorList>
    </citation>
    <scope>NUCLEOTIDE SEQUENCE</scope>
    <source>
        <strain evidence="2">CBS 506.95</strain>
    </source>
</reference>
<proteinExistence type="predicted"/>
<accession>A0A9P6JI90</accession>
<organism evidence="2 3">
    <name type="scientific">Crepidotus variabilis</name>
    <dbReference type="NCBI Taxonomy" id="179855"/>
    <lineage>
        <taxon>Eukaryota</taxon>
        <taxon>Fungi</taxon>
        <taxon>Dikarya</taxon>
        <taxon>Basidiomycota</taxon>
        <taxon>Agaricomycotina</taxon>
        <taxon>Agaricomycetes</taxon>
        <taxon>Agaricomycetidae</taxon>
        <taxon>Agaricales</taxon>
        <taxon>Agaricineae</taxon>
        <taxon>Crepidotaceae</taxon>
        <taxon>Crepidotus</taxon>
    </lineage>
</organism>
<feature type="region of interest" description="Disordered" evidence="1">
    <location>
        <begin position="34"/>
        <end position="164"/>
    </location>
</feature>
<gene>
    <name evidence="2" type="ORF">CPB83DRAFT_900071</name>
</gene>
<feature type="compositionally biased region" description="Basic and acidic residues" evidence="1">
    <location>
        <begin position="109"/>
        <end position="126"/>
    </location>
</feature>
<dbReference type="Proteomes" id="UP000807306">
    <property type="component" value="Unassembled WGS sequence"/>
</dbReference>
<dbReference type="AlphaFoldDB" id="A0A9P6JI90"/>